<keyword evidence="3 5" id="KW-1133">Transmembrane helix</keyword>
<comment type="subcellular location">
    <subcellularLocation>
        <location evidence="1">Membrane</location>
        <topology evidence="1">Multi-pass membrane protein</topology>
    </subcellularLocation>
</comment>
<comment type="caution">
    <text evidence="7">The sequence shown here is derived from an EMBL/GenBank/DDBJ whole genome shotgun (WGS) entry which is preliminary data.</text>
</comment>
<name>A0A134ADH7_9FIRM</name>
<keyword evidence="8" id="KW-1185">Reference proteome</keyword>
<evidence type="ECO:0000256" key="2">
    <source>
        <dbReference type="ARBA" id="ARBA00022692"/>
    </source>
</evidence>
<dbReference type="EMBL" id="LSDG01000039">
    <property type="protein sequence ID" value="KXB65777.1"/>
    <property type="molecule type" value="Genomic_DNA"/>
</dbReference>
<dbReference type="STRING" id="755172.HMPREF1863_01249"/>
<gene>
    <name evidence="7" type="ORF">HMPREF1863_01249</name>
</gene>
<dbReference type="PANTHER" id="PTHR37422:SF13">
    <property type="entry name" value="LIPOPOLYSACCHARIDE BIOSYNTHESIS PROTEIN PA4999-RELATED"/>
    <property type="match status" value="1"/>
</dbReference>
<evidence type="ECO:0000256" key="3">
    <source>
        <dbReference type="ARBA" id="ARBA00022989"/>
    </source>
</evidence>
<sequence>MERMIQRFRANVNYNPWEDSLIRKGIVNVYGLLESNLQKLLMWLTKKSLIFSLLDLFSKYIPFIMGIGLILCSIIPDSLWSNKYLFLMAFGLWILGVMNREEKAHRSFEDFFVLFMMTIALATVFSIHPPLSLSYGLTYGAVFIIFSVFINQVRSRDDILHVIVALTLAALVVSLYGILQKHVIGVSVNLSQTDISISQELSGRVYSTLGNPNILGEFYLLVLPLVCGLFLVHDSKIVKALAAVTLFLSLYVLLATGSRSAWGSFAFAMAVFIALYKPRLLPIFLMMGLISFFFMPQTIQVRVMSIFNKNDTSLGYRRFIYECASLMREDYQWLGGVGLGGDIFQKVFESYKVKELTTVAHSHNLYLQLAIEAGIFSVIFLLAYMAKTVLKALTSFSQNEVKVKILQIACIASLAGFFLMSFVDYTWFYFRIVVLFFAVVGILTNLNHLKENSIA</sequence>
<keyword evidence="4 5" id="KW-0472">Membrane</keyword>
<dbReference type="GO" id="GO:0016020">
    <property type="term" value="C:membrane"/>
    <property type="evidence" value="ECO:0007669"/>
    <property type="project" value="UniProtKB-SubCell"/>
</dbReference>
<dbReference type="InterPro" id="IPR051533">
    <property type="entry name" value="WaaL-like"/>
</dbReference>
<evidence type="ECO:0000259" key="6">
    <source>
        <dbReference type="Pfam" id="PF04932"/>
    </source>
</evidence>
<feature type="transmembrane region" description="Helical" evidence="5">
    <location>
        <begin position="133"/>
        <end position="150"/>
    </location>
</feature>
<feature type="transmembrane region" description="Helical" evidence="5">
    <location>
        <begin position="49"/>
        <end position="76"/>
    </location>
</feature>
<evidence type="ECO:0000256" key="1">
    <source>
        <dbReference type="ARBA" id="ARBA00004141"/>
    </source>
</evidence>
<feature type="transmembrane region" description="Helical" evidence="5">
    <location>
        <begin position="82"/>
        <end position="99"/>
    </location>
</feature>
<dbReference type="OrthoDB" id="9806320at2"/>
<feature type="transmembrane region" description="Helical" evidence="5">
    <location>
        <begin position="365"/>
        <end position="384"/>
    </location>
</feature>
<dbReference type="AlphaFoldDB" id="A0A134ADH7"/>
<dbReference type="Pfam" id="PF04932">
    <property type="entry name" value="Wzy_C"/>
    <property type="match status" value="1"/>
</dbReference>
<accession>A0A134ADH7</accession>
<feature type="transmembrane region" description="Helical" evidence="5">
    <location>
        <begin position="214"/>
        <end position="232"/>
    </location>
</feature>
<dbReference type="RefSeq" id="WP_068368436.1">
    <property type="nucleotide sequence ID" value="NZ_KQ960181.1"/>
</dbReference>
<evidence type="ECO:0000256" key="4">
    <source>
        <dbReference type="ARBA" id="ARBA00023136"/>
    </source>
</evidence>
<feature type="transmembrane region" description="Helical" evidence="5">
    <location>
        <begin position="159"/>
        <end position="179"/>
    </location>
</feature>
<feature type="transmembrane region" description="Helical" evidence="5">
    <location>
        <begin position="283"/>
        <end position="307"/>
    </location>
</feature>
<protein>
    <submittedName>
        <fullName evidence="7">Putative ATP synthase F0, A subunit</fullName>
    </submittedName>
</protein>
<evidence type="ECO:0000313" key="8">
    <source>
        <dbReference type="Proteomes" id="UP000070442"/>
    </source>
</evidence>
<dbReference type="PATRIC" id="fig|755172.3.peg.1213"/>
<feature type="domain" description="O-antigen ligase-related" evidence="6">
    <location>
        <begin position="245"/>
        <end position="381"/>
    </location>
</feature>
<dbReference type="Proteomes" id="UP000070442">
    <property type="component" value="Unassembled WGS sequence"/>
</dbReference>
<organism evidence="7 8">
    <name type="scientific">Aedoeadaptatus coxii</name>
    <dbReference type="NCBI Taxonomy" id="755172"/>
    <lineage>
        <taxon>Bacteria</taxon>
        <taxon>Bacillati</taxon>
        <taxon>Bacillota</taxon>
        <taxon>Tissierellia</taxon>
        <taxon>Tissierellales</taxon>
        <taxon>Peptoniphilaceae</taxon>
        <taxon>Aedoeadaptatus</taxon>
    </lineage>
</organism>
<feature type="transmembrane region" description="Helical" evidence="5">
    <location>
        <begin position="111"/>
        <end position="127"/>
    </location>
</feature>
<feature type="transmembrane region" description="Helical" evidence="5">
    <location>
        <begin position="428"/>
        <end position="446"/>
    </location>
</feature>
<dbReference type="PANTHER" id="PTHR37422">
    <property type="entry name" value="TEICHURONIC ACID BIOSYNTHESIS PROTEIN TUAE"/>
    <property type="match status" value="1"/>
</dbReference>
<evidence type="ECO:0000313" key="7">
    <source>
        <dbReference type="EMBL" id="KXB65777.1"/>
    </source>
</evidence>
<feature type="transmembrane region" description="Helical" evidence="5">
    <location>
        <begin position="237"/>
        <end position="254"/>
    </location>
</feature>
<evidence type="ECO:0000256" key="5">
    <source>
        <dbReference type="SAM" id="Phobius"/>
    </source>
</evidence>
<keyword evidence="2 5" id="KW-0812">Transmembrane</keyword>
<reference evidence="8" key="1">
    <citation type="submission" date="2016-01" db="EMBL/GenBank/DDBJ databases">
        <authorList>
            <person name="Mitreva M."/>
            <person name="Pepin K.H."/>
            <person name="Mihindukulasuriya K.A."/>
            <person name="Fulton R."/>
            <person name="Fronick C."/>
            <person name="O'Laughlin M."/>
            <person name="Miner T."/>
            <person name="Herter B."/>
            <person name="Rosa B.A."/>
            <person name="Cordes M."/>
            <person name="Tomlinson C."/>
            <person name="Wollam A."/>
            <person name="Palsikar V.B."/>
            <person name="Mardis E.R."/>
            <person name="Wilson R.K."/>
        </authorList>
    </citation>
    <scope>NUCLEOTIDE SEQUENCE [LARGE SCALE GENOMIC DNA]</scope>
    <source>
        <strain evidence="8">DNF00729</strain>
    </source>
</reference>
<proteinExistence type="predicted"/>
<dbReference type="InterPro" id="IPR007016">
    <property type="entry name" value="O-antigen_ligase-rel_domated"/>
</dbReference>